<dbReference type="STRING" id="597456.A0A0L7R6U4"/>
<dbReference type="CDD" id="cd01670">
    <property type="entry name" value="Death"/>
    <property type="match status" value="1"/>
</dbReference>
<feature type="region of interest" description="Disordered" evidence="4">
    <location>
        <begin position="585"/>
        <end position="607"/>
    </location>
</feature>
<dbReference type="Proteomes" id="UP000053825">
    <property type="component" value="Unassembled WGS sequence"/>
</dbReference>
<feature type="compositionally biased region" description="Basic residues" evidence="4">
    <location>
        <begin position="595"/>
        <end position="607"/>
    </location>
</feature>
<feature type="compositionally biased region" description="Basic and acidic residues" evidence="4">
    <location>
        <begin position="585"/>
        <end position="594"/>
    </location>
</feature>
<protein>
    <submittedName>
        <fullName evidence="6">Ankyrin repeat and death domain-containing protein 1A</fullName>
    </submittedName>
</protein>
<evidence type="ECO:0000313" key="7">
    <source>
        <dbReference type="Proteomes" id="UP000053825"/>
    </source>
</evidence>
<name>A0A0L7R6U4_9HYME</name>
<dbReference type="InterPro" id="IPR000488">
    <property type="entry name" value="Death_dom"/>
</dbReference>
<reference evidence="6 7" key="1">
    <citation type="submission" date="2015-07" db="EMBL/GenBank/DDBJ databases">
        <title>The genome of Habropoda laboriosa.</title>
        <authorList>
            <person name="Pan H."/>
            <person name="Kapheim K."/>
        </authorList>
    </citation>
    <scope>NUCLEOTIDE SEQUENCE [LARGE SCALE GENOMIC DNA]</scope>
    <source>
        <strain evidence="6">0110345459</strain>
    </source>
</reference>
<evidence type="ECO:0000256" key="1">
    <source>
        <dbReference type="ARBA" id="ARBA00022737"/>
    </source>
</evidence>
<dbReference type="PANTHER" id="PTHR24198">
    <property type="entry name" value="ANKYRIN REPEAT AND PROTEIN KINASE DOMAIN-CONTAINING PROTEIN"/>
    <property type="match status" value="1"/>
</dbReference>
<feature type="repeat" description="ANK" evidence="3">
    <location>
        <begin position="202"/>
        <end position="234"/>
    </location>
</feature>
<keyword evidence="7" id="KW-1185">Reference proteome</keyword>
<dbReference type="InterPro" id="IPR011029">
    <property type="entry name" value="DEATH-like_dom_sf"/>
</dbReference>
<evidence type="ECO:0000256" key="2">
    <source>
        <dbReference type="ARBA" id="ARBA00023043"/>
    </source>
</evidence>
<dbReference type="SMART" id="SM00248">
    <property type="entry name" value="ANK"/>
    <property type="match status" value="11"/>
</dbReference>
<dbReference type="Gene3D" id="1.10.533.10">
    <property type="entry name" value="Death Domain, Fas"/>
    <property type="match status" value="1"/>
</dbReference>
<evidence type="ECO:0000259" key="5">
    <source>
        <dbReference type="PROSITE" id="PS50017"/>
    </source>
</evidence>
<accession>A0A0L7R6U4</accession>
<dbReference type="PANTHER" id="PTHR24198:SF165">
    <property type="entry name" value="ANKYRIN REPEAT-CONTAINING PROTEIN-RELATED"/>
    <property type="match status" value="1"/>
</dbReference>
<dbReference type="Gene3D" id="1.25.40.20">
    <property type="entry name" value="Ankyrin repeat-containing domain"/>
    <property type="match status" value="4"/>
</dbReference>
<feature type="repeat" description="ANK" evidence="3">
    <location>
        <begin position="268"/>
        <end position="300"/>
    </location>
</feature>
<feature type="domain" description="Death" evidence="5">
    <location>
        <begin position="500"/>
        <end position="586"/>
    </location>
</feature>
<feature type="repeat" description="ANK" evidence="3">
    <location>
        <begin position="334"/>
        <end position="366"/>
    </location>
</feature>
<dbReference type="EMBL" id="KQ414646">
    <property type="protein sequence ID" value="KOC66568.1"/>
    <property type="molecule type" value="Genomic_DNA"/>
</dbReference>
<feature type="repeat" description="ANK" evidence="3">
    <location>
        <begin position="100"/>
        <end position="132"/>
    </location>
</feature>
<dbReference type="InterPro" id="IPR002110">
    <property type="entry name" value="Ankyrin_rpt"/>
</dbReference>
<dbReference type="PRINTS" id="PR01415">
    <property type="entry name" value="ANKYRIN"/>
</dbReference>
<feature type="repeat" description="ANK" evidence="3">
    <location>
        <begin position="301"/>
        <end position="333"/>
    </location>
</feature>
<dbReference type="Pfam" id="PF12796">
    <property type="entry name" value="Ank_2"/>
    <property type="match status" value="3"/>
</dbReference>
<keyword evidence="2 3" id="KW-0040">ANK repeat</keyword>
<dbReference type="AlphaFoldDB" id="A0A0L7R6U4"/>
<dbReference type="OrthoDB" id="448455at2759"/>
<proteinExistence type="predicted"/>
<organism evidence="6 7">
    <name type="scientific">Habropoda laboriosa</name>
    <dbReference type="NCBI Taxonomy" id="597456"/>
    <lineage>
        <taxon>Eukaryota</taxon>
        <taxon>Metazoa</taxon>
        <taxon>Ecdysozoa</taxon>
        <taxon>Arthropoda</taxon>
        <taxon>Hexapoda</taxon>
        <taxon>Insecta</taxon>
        <taxon>Pterygota</taxon>
        <taxon>Neoptera</taxon>
        <taxon>Endopterygota</taxon>
        <taxon>Hymenoptera</taxon>
        <taxon>Apocrita</taxon>
        <taxon>Aculeata</taxon>
        <taxon>Apoidea</taxon>
        <taxon>Anthophila</taxon>
        <taxon>Apidae</taxon>
        <taxon>Habropoda</taxon>
    </lineage>
</organism>
<dbReference type="PROSITE" id="PS50088">
    <property type="entry name" value="ANK_REPEAT"/>
    <property type="match status" value="7"/>
</dbReference>
<dbReference type="InterPro" id="IPR036770">
    <property type="entry name" value="Ankyrin_rpt-contain_sf"/>
</dbReference>
<keyword evidence="1" id="KW-0677">Repeat</keyword>
<dbReference type="PROSITE" id="PS50017">
    <property type="entry name" value="DEATH_DOMAIN"/>
    <property type="match status" value="1"/>
</dbReference>
<dbReference type="GO" id="GO:0007165">
    <property type="term" value="P:signal transduction"/>
    <property type="evidence" value="ECO:0007669"/>
    <property type="project" value="InterPro"/>
</dbReference>
<evidence type="ECO:0000256" key="3">
    <source>
        <dbReference type="PROSITE-ProRule" id="PRU00023"/>
    </source>
</evidence>
<sequence>MVDKGEITKTPSPLNINEAIEGKVLNQKTARILKNDLLLYEAVIKNEADTVRKVLKERVDVDSRNNYGRAPIHWAASRGNTEIIEMLIQAKCDIEARDKFGMRPLHMAARYGHRDAVKMLINAAANVSAVNKKHQTLLMCAAQGNNVRVMEYLAEAVESLNGDATDCTGATALHHAASAGHPIMITALSSVPRIELNATDNKGQTPMHCACAEEHLEAVEVLIELGANVDAQDNEGNTPLHVATRTRHTAIAQLLLKATTNIELTDEMGFTPLHVAASQGCKGILDSMIQHGAALNKQCKYGNTPLHLACQNNEIETVEILINKGVDLNCLNSRLESPIHIAAEMGHTDICELLLAAGANIEQREQTFSLGRSVDVETYGNRVYTGIILAFCACAAGNASVAEEQQKCNTVIFSGRTPLYIAARGSFTAIVDMIIKTARLDYPTPEDSTFDKEIRDLTPARRRWREGFRGESISSNNSALPEQIRSVLWKLAYKQLGPQDWKKLAMHWAFTPDQIRAIEHQYTEQPYEKDDKAPLIGSSSYKEHGFRLLMIWASGVNSEIGIEKELYDALAAVDKKSVAESVRKHLDQEKDGKMKSNKQRCHKCSIA</sequence>
<gene>
    <name evidence="6" type="ORF">WH47_08961</name>
</gene>
<feature type="repeat" description="ANK" evidence="3">
    <location>
        <begin position="235"/>
        <end position="267"/>
    </location>
</feature>
<feature type="repeat" description="ANK" evidence="3">
    <location>
        <begin position="67"/>
        <end position="99"/>
    </location>
</feature>
<dbReference type="PROSITE" id="PS50297">
    <property type="entry name" value="ANK_REP_REGION"/>
    <property type="match status" value="7"/>
</dbReference>
<evidence type="ECO:0000313" key="6">
    <source>
        <dbReference type="EMBL" id="KOC66568.1"/>
    </source>
</evidence>
<evidence type="ECO:0000256" key="4">
    <source>
        <dbReference type="SAM" id="MobiDB-lite"/>
    </source>
</evidence>
<dbReference type="SUPFAM" id="SSF48403">
    <property type="entry name" value="Ankyrin repeat"/>
    <property type="match status" value="1"/>
</dbReference>
<dbReference type="SUPFAM" id="SSF47986">
    <property type="entry name" value="DEATH domain"/>
    <property type="match status" value="1"/>
</dbReference>